<dbReference type="EMBL" id="CP000961">
    <property type="protein sequence ID" value="ACA86361.1"/>
    <property type="molecule type" value="Genomic_DNA"/>
</dbReference>
<dbReference type="HOGENOM" id="CLU_121451_0_0_6"/>
<keyword evidence="5" id="KW-0349">Heme</keyword>
<dbReference type="Proteomes" id="UP000002168">
    <property type="component" value="Chromosome"/>
</dbReference>
<dbReference type="GO" id="GO:0046872">
    <property type="term" value="F:metal ion binding"/>
    <property type="evidence" value="ECO:0007669"/>
    <property type="project" value="UniProtKB-KW"/>
</dbReference>
<keyword evidence="8" id="KW-0249">Electron transport</keyword>
<keyword evidence="9 13" id="KW-1133">Transmembrane helix</keyword>
<dbReference type="eggNOG" id="COG3038">
    <property type="taxonomic scope" value="Bacteria"/>
</dbReference>
<sequence>MTNKMPVAKSLLCSRVSRKLHWCLVFSVFMTYITAYYRYWYTSQSEVANWYLLLVHINFGILVLVLTVVMLTYRMLKRSAHVTKSSVLAARVVHYCLYFILLMMPIAAYIGTAVDIPLLGAVYLPGFFRFEVVEHWIREELGMLMIAFIEPFAIFHKDVGADIILPFLLLGHIGAAAVHLCQQDGMSCNNEKR</sequence>
<keyword evidence="16" id="KW-1185">Reference proteome</keyword>
<dbReference type="GO" id="GO:0005886">
    <property type="term" value="C:plasma membrane"/>
    <property type="evidence" value="ECO:0007669"/>
    <property type="project" value="UniProtKB-SubCell"/>
</dbReference>
<dbReference type="AlphaFoldDB" id="B1KRF4"/>
<keyword evidence="10" id="KW-0408">Iron</keyword>
<comment type="subcellular location">
    <subcellularLocation>
        <location evidence="2">Cell membrane</location>
        <topology evidence="2">Multi-pass membrane protein</topology>
    </subcellularLocation>
</comment>
<comment type="cofactor">
    <cofactor evidence="1">
        <name>heme b</name>
        <dbReference type="ChEBI" id="CHEBI:60344"/>
    </cofactor>
</comment>
<feature type="transmembrane region" description="Helical" evidence="13">
    <location>
        <begin position="51"/>
        <end position="76"/>
    </location>
</feature>
<evidence type="ECO:0000256" key="6">
    <source>
        <dbReference type="ARBA" id="ARBA00022692"/>
    </source>
</evidence>
<evidence type="ECO:0000256" key="12">
    <source>
        <dbReference type="ARBA" id="ARBA00037975"/>
    </source>
</evidence>
<evidence type="ECO:0000313" key="16">
    <source>
        <dbReference type="Proteomes" id="UP000002168"/>
    </source>
</evidence>
<evidence type="ECO:0000256" key="3">
    <source>
        <dbReference type="ARBA" id="ARBA00022448"/>
    </source>
</evidence>
<dbReference type="PANTHER" id="PTHR30529:SF1">
    <property type="entry name" value="CYTOCHROME B561 HOMOLOG 2"/>
    <property type="match status" value="1"/>
</dbReference>
<dbReference type="GO" id="GO:0020037">
    <property type="term" value="F:heme binding"/>
    <property type="evidence" value="ECO:0007669"/>
    <property type="project" value="TreeGrafter"/>
</dbReference>
<evidence type="ECO:0000256" key="10">
    <source>
        <dbReference type="ARBA" id="ARBA00023004"/>
    </source>
</evidence>
<proteinExistence type="inferred from homology"/>
<dbReference type="InterPro" id="IPR052168">
    <property type="entry name" value="Cytochrome_b561_oxidase"/>
</dbReference>
<keyword evidence="6 13" id="KW-0812">Transmembrane</keyword>
<evidence type="ECO:0000256" key="1">
    <source>
        <dbReference type="ARBA" id="ARBA00001970"/>
    </source>
</evidence>
<dbReference type="GO" id="GO:0022904">
    <property type="term" value="P:respiratory electron transport chain"/>
    <property type="evidence" value="ECO:0007669"/>
    <property type="project" value="InterPro"/>
</dbReference>
<feature type="transmembrane region" description="Helical" evidence="13">
    <location>
        <begin position="20"/>
        <end position="39"/>
    </location>
</feature>
<protein>
    <recommendedName>
        <fullName evidence="14">Cytochrome b561 bacterial/Ni-hydrogenase domain-containing protein</fullName>
    </recommendedName>
</protein>
<keyword evidence="11 13" id="KW-0472">Membrane</keyword>
<evidence type="ECO:0000256" key="11">
    <source>
        <dbReference type="ARBA" id="ARBA00023136"/>
    </source>
</evidence>
<dbReference type="RefSeq" id="WP_012324706.1">
    <property type="nucleotide sequence ID" value="NC_010506.1"/>
</dbReference>
<evidence type="ECO:0000256" key="7">
    <source>
        <dbReference type="ARBA" id="ARBA00022723"/>
    </source>
</evidence>
<evidence type="ECO:0000313" key="15">
    <source>
        <dbReference type="EMBL" id="ACA86361.1"/>
    </source>
</evidence>
<comment type="similarity">
    <text evidence="12">Belongs to the cytochrome b561 family.</text>
</comment>
<organism evidence="15 16">
    <name type="scientific">Shewanella woodyi (strain ATCC 51908 / MS32)</name>
    <dbReference type="NCBI Taxonomy" id="392500"/>
    <lineage>
        <taxon>Bacteria</taxon>
        <taxon>Pseudomonadati</taxon>
        <taxon>Pseudomonadota</taxon>
        <taxon>Gammaproteobacteria</taxon>
        <taxon>Alteromonadales</taxon>
        <taxon>Shewanellaceae</taxon>
        <taxon>Shewanella</taxon>
    </lineage>
</organism>
<feature type="domain" description="Cytochrome b561 bacterial/Ni-hydrogenase" evidence="14">
    <location>
        <begin position="14"/>
        <end position="179"/>
    </location>
</feature>
<evidence type="ECO:0000256" key="2">
    <source>
        <dbReference type="ARBA" id="ARBA00004651"/>
    </source>
</evidence>
<keyword evidence="7" id="KW-0479">Metal-binding</keyword>
<dbReference type="GO" id="GO:0009055">
    <property type="term" value="F:electron transfer activity"/>
    <property type="evidence" value="ECO:0007669"/>
    <property type="project" value="InterPro"/>
</dbReference>
<feature type="transmembrane region" description="Helical" evidence="13">
    <location>
        <begin position="88"/>
        <end position="110"/>
    </location>
</feature>
<evidence type="ECO:0000256" key="9">
    <source>
        <dbReference type="ARBA" id="ARBA00022989"/>
    </source>
</evidence>
<evidence type="ECO:0000256" key="5">
    <source>
        <dbReference type="ARBA" id="ARBA00022617"/>
    </source>
</evidence>
<dbReference type="KEGG" id="swd:Swoo_2077"/>
<evidence type="ECO:0000259" key="14">
    <source>
        <dbReference type="Pfam" id="PF01292"/>
    </source>
</evidence>
<keyword evidence="4" id="KW-1003">Cell membrane</keyword>
<dbReference type="InterPro" id="IPR011577">
    <property type="entry name" value="Cyt_b561_bac/Ni-Hgenase"/>
</dbReference>
<reference evidence="15 16" key="1">
    <citation type="submission" date="2008-02" db="EMBL/GenBank/DDBJ databases">
        <title>Complete sequence of Shewanella woodyi ATCC 51908.</title>
        <authorList>
            <consortium name="US DOE Joint Genome Institute"/>
            <person name="Copeland A."/>
            <person name="Lucas S."/>
            <person name="Lapidus A."/>
            <person name="Glavina del Rio T."/>
            <person name="Dalin E."/>
            <person name="Tice H."/>
            <person name="Bruce D."/>
            <person name="Goodwin L."/>
            <person name="Pitluck S."/>
            <person name="Sims D."/>
            <person name="Brettin T."/>
            <person name="Detter J.C."/>
            <person name="Han C."/>
            <person name="Kuske C.R."/>
            <person name="Schmutz J."/>
            <person name="Larimer F."/>
            <person name="Land M."/>
            <person name="Hauser L."/>
            <person name="Kyrpides N."/>
            <person name="Lykidis A."/>
            <person name="Zhao J.-S."/>
            <person name="Richardson P."/>
        </authorList>
    </citation>
    <scope>NUCLEOTIDE SEQUENCE [LARGE SCALE GENOMIC DNA]</scope>
    <source>
        <strain evidence="16">ATCC 51908 / MS32</strain>
    </source>
</reference>
<dbReference type="PANTHER" id="PTHR30529">
    <property type="entry name" value="CYTOCHROME B561"/>
    <property type="match status" value="1"/>
</dbReference>
<evidence type="ECO:0000256" key="8">
    <source>
        <dbReference type="ARBA" id="ARBA00022982"/>
    </source>
</evidence>
<accession>B1KRF4</accession>
<evidence type="ECO:0000256" key="13">
    <source>
        <dbReference type="SAM" id="Phobius"/>
    </source>
</evidence>
<dbReference type="InterPro" id="IPR016174">
    <property type="entry name" value="Di-haem_cyt_TM"/>
</dbReference>
<dbReference type="SUPFAM" id="SSF81342">
    <property type="entry name" value="Transmembrane di-heme cytochromes"/>
    <property type="match status" value="1"/>
</dbReference>
<evidence type="ECO:0000256" key="4">
    <source>
        <dbReference type="ARBA" id="ARBA00022475"/>
    </source>
</evidence>
<gene>
    <name evidence="15" type="ordered locus">Swoo_2077</name>
</gene>
<keyword evidence="3" id="KW-0813">Transport</keyword>
<dbReference type="Pfam" id="PF01292">
    <property type="entry name" value="Ni_hydr_CYTB"/>
    <property type="match status" value="1"/>
</dbReference>
<name>B1KRF4_SHEWM</name>